<protein>
    <recommendedName>
        <fullName evidence="2">Regulatory protein zeste</fullName>
    </recommendedName>
</protein>
<dbReference type="AlphaFoldDB" id="A0A6G0WQM3"/>
<evidence type="ECO:0000313" key="8">
    <source>
        <dbReference type="Proteomes" id="UP000478052"/>
    </source>
</evidence>
<accession>A0A6G0WQM3</accession>
<dbReference type="EMBL" id="VUJU01008509">
    <property type="protein sequence ID" value="KAF0729733.1"/>
    <property type="molecule type" value="Genomic_DNA"/>
</dbReference>
<feature type="domain" description="Myb/SANT-like DNA-binding" evidence="6">
    <location>
        <begin position="9"/>
        <end position="82"/>
    </location>
</feature>
<evidence type="ECO:0000256" key="3">
    <source>
        <dbReference type="ARBA" id="ARBA00023015"/>
    </source>
</evidence>
<dbReference type="InterPro" id="IPR028002">
    <property type="entry name" value="Myb_DNA-bind_5"/>
</dbReference>
<dbReference type="Proteomes" id="UP000478052">
    <property type="component" value="Unassembled WGS sequence"/>
</dbReference>
<sequence>MSQKNIKKRSTNFTFYEKELLLKYALQNRHVLENKESNAVTWKDKQKCWLKITELYNSETTGCPRDASCLRSKYECVKKLLRGTKSDLFKTGGGPFKEPHIVSSDSEKTLYTILQPTIEGLPSPLDSDHPDFETTHISQLELSKQNESMLIQNKENLNDNLEFSIGEECESTYVYDEMLGLEDTLNTIYETPEKTIPNIKDNNQIIDDNLIHQRPSTSLCKSWTPLASTKLLRSTGKNDKLSTKLKKKNHCQTSVSEKFTILAEKKLELVVMQISFLKEQHEETMIFLKKKHELELASLELEIVNKKQKL</sequence>
<comment type="function">
    <text evidence="5">Involved in transvection phenomena (= synapsis-dependent gene expression), where the synaptic pairing of chromosomes carrying genes with which zeste interacts influences the expression of these genes. Zeste binds to DNA and stimulates transcription from a nearby promoter.</text>
</comment>
<dbReference type="OrthoDB" id="6625735at2759"/>
<keyword evidence="8" id="KW-1185">Reference proteome</keyword>
<dbReference type="Pfam" id="PF13873">
    <property type="entry name" value="Myb_DNA-bind_5"/>
    <property type="match status" value="1"/>
</dbReference>
<comment type="caution">
    <text evidence="7">The sequence shown here is derived from an EMBL/GenBank/DDBJ whole genome shotgun (WGS) entry which is preliminary data.</text>
</comment>
<keyword evidence="3" id="KW-0805">Transcription regulation</keyword>
<evidence type="ECO:0000256" key="5">
    <source>
        <dbReference type="ARBA" id="ARBA00025466"/>
    </source>
</evidence>
<keyword evidence="4" id="KW-0804">Transcription</keyword>
<name>A0A6G0WQM3_APHCR</name>
<gene>
    <name evidence="7" type="ORF">FWK35_00027262</name>
</gene>
<evidence type="ECO:0000256" key="4">
    <source>
        <dbReference type="ARBA" id="ARBA00023163"/>
    </source>
</evidence>
<comment type="subunit">
    <text evidence="1">Self-associates forming complexes of several hundred monomers.</text>
</comment>
<evidence type="ECO:0000256" key="2">
    <source>
        <dbReference type="ARBA" id="ARBA00016807"/>
    </source>
</evidence>
<evidence type="ECO:0000256" key="1">
    <source>
        <dbReference type="ARBA" id="ARBA00011764"/>
    </source>
</evidence>
<evidence type="ECO:0000259" key="6">
    <source>
        <dbReference type="Pfam" id="PF13873"/>
    </source>
</evidence>
<proteinExistence type="predicted"/>
<evidence type="ECO:0000313" key="7">
    <source>
        <dbReference type="EMBL" id="KAF0729733.1"/>
    </source>
</evidence>
<reference evidence="7 8" key="1">
    <citation type="submission" date="2019-08" db="EMBL/GenBank/DDBJ databases">
        <title>Whole genome of Aphis craccivora.</title>
        <authorList>
            <person name="Voronova N.V."/>
            <person name="Shulinski R.S."/>
            <person name="Bandarenka Y.V."/>
            <person name="Zhorov D.G."/>
            <person name="Warner D."/>
        </authorList>
    </citation>
    <scope>NUCLEOTIDE SEQUENCE [LARGE SCALE GENOMIC DNA]</scope>
    <source>
        <strain evidence="7">180601</strain>
        <tissue evidence="7">Whole Body</tissue>
    </source>
</reference>
<organism evidence="7 8">
    <name type="scientific">Aphis craccivora</name>
    <name type="common">Cowpea aphid</name>
    <dbReference type="NCBI Taxonomy" id="307492"/>
    <lineage>
        <taxon>Eukaryota</taxon>
        <taxon>Metazoa</taxon>
        <taxon>Ecdysozoa</taxon>
        <taxon>Arthropoda</taxon>
        <taxon>Hexapoda</taxon>
        <taxon>Insecta</taxon>
        <taxon>Pterygota</taxon>
        <taxon>Neoptera</taxon>
        <taxon>Paraneoptera</taxon>
        <taxon>Hemiptera</taxon>
        <taxon>Sternorrhyncha</taxon>
        <taxon>Aphidomorpha</taxon>
        <taxon>Aphidoidea</taxon>
        <taxon>Aphididae</taxon>
        <taxon>Aphidini</taxon>
        <taxon>Aphis</taxon>
        <taxon>Aphis</taxon>
    </lineage>
</organism>